<keyword evidence="1" id="KW-0472">Membrane</keyword>
<dbReference type="PANTHER" id="PTHR28027">
    <property type="entry name" value="TRANSCRIPTIONAL REGULATOR MIT1"/>
    <property type="match status" value="1"/>
</dbReference>
<dbReference type="EMBL" id="CAVNYO010000399">
    <property type="protein sequence ID" value="CAK5274085.1"/>
    <property type="molecule type" value="Genomic_DNA"/>
</dbReference>
<evidence type="ECO:0008006" key="4">
    <source>
        <dbReference type="Google" id="ProtNLM"/>
    </source>
</evidence>
<reference evidence="2" key="1">
    <citation type="submission" date="2023-11" db="EMBL/GenBank/DDBJ databases">
        <authorList>
            <person name="De Vega J J."/>
            <person name="De Vega J J."/>
        </authorList>
    </citation>
    <scope>NUCLEOTIDE SEQUENCE</scope>
</reference>
<keyword evidence="1" id="KW-0812">Transmembrane</keyword>
<evidence type="ECO:0000313" key="2">
    <source>
        <dbReference type="EMBL" id="CAK5274085.1"/>
    </source>
</evidence>
<proteinExistence type="predicted"/>
<comment type="caution">
    <text evidence="2">The sequence shown here is derived from an EMBL/GenBank/DDBJ whole genome shotgun (WGS) entry which is preliminary data.</text>
</comment>
<keyword evidence="1" id="KW-1133">Transmembrane helix</keyword>
<dbReference type="Proteomes" id="UP001295794">
    <property type="component" value="Unassembled WGS sequence"/>
</dbReference>
<evidence type="ECO:0000313" key="3">
    <source>
        <dbReference type="Proteomes" id="UP001295794"/>
    </source>
</evidence>
<dbReference type="InterPro" id="IPR018608">
    <property type="entry name" value="Gti1/Pac2"/>
</dbReference>
<dbReference type="AlphaFoldDB" id="A0AAD2HG18"/>
<gene>
    <name evidence="2" type="ORF">MYCIT1_LOCUS21026</name>
</gene>
<accession>A0AAD2HG18</accession>
<protein>
    <recommendedName>
        <fullName evidence="4">Gti1/Pac2 family-domain-containing protein</fullName>
    </recommendedName>
</protein>
<keyword evidence="3" id="KW-1185">Reference proteome</keyword>
<evidence type="ECO:0000256" key="1">
    <source>
        <dbReference type="SAM" id="Phobius"/>
    </source>
</evidence>
<sequence length="442" mass="49457">MPLQVSTLTVSVIRTCWDGMERVNQSKICLLHASPIHLCVSPTAHHINLFINIPRDRTGVRDLVDAQRVLEAVRLRILPLITRRLRPQERAILSSGNVFVWEESEAEDGLARWTDGRAWSQSKMRSDCLFYEEKLALSEDEKAAKAVRRAMKAKNGCAEIPAAPKRRDRPTKVDGLRKQTYSVLIHPPGATSPRRWHLVAYHSIADAPNLPVIEDFDYLKNICIPEGVFVALSPTSVPPHPSRPYRHVVNVNDGPERRRDELQRLPYVRSRTGRRRAYLTPYRGYTGYAVLVALCVVFAIAAGMCYRTNAYRRHMRSLVAAEIMRGQAAGTAATQAAEAALGPKPDLFNVYVVEDFADEKKKKKGGVRWGDLLPIAVTRHDKGSATDNALLSVAHVSVMIRMPHGDLPLSPSEPESERNLSALEMGLCETPYVDKHDASVRL</sequence>
<name>A0AAD2HG18_9AGAR</name>
<feature type="transmembrane region" description="Helical" evidence="1">
    <location>
        <begin position="285"/>
        <end position="306"/>
    </location>
</feature>
<organism evidence="2 3">
    <name type="scientific">Mycena citricolor</name>
    <dbReference type="NCBI Taxonomy" id="2018698"/>
    <lineage>
        <taxon>Eukaryota</taxon>
        <taxon>Fungi</taxon>
        <taxon>Dikarya</taxon>
        <taxon>Basidiomycota</taxon>
        <taxon>Agaricomycotina</taxon>
        <taxon>Agaricomycetes</taxon>
        <taxon>Agaricomycetidae</taxon>
        <taxon>Agaricales</taxon>
        <taxon>Marasmiineae</taxon>
        <taxon>Mycenaceae</taxon>
        <taxon>Mycena</taxon>
    </lineage>
</organism>
<dbReference type="Pfam" id="PF09729">
    <property type="entry name" value="Gti1_Pac2"/>
    <property type="match status" value="1"/>
</dbReference>
<dbReference type="PANTHER" id="PTHR28027:SF1">
    <property type="entry name" value="CAMP INDEPENDENT REGULATORY PROTEIN (AFU_ORTHOLOGUE AFUA_3G09640)"/>
    <property type="match status" value="1"/>
</dbReference>
<dbReference type="GO" id="GO:0003677">
    <property type="term" value="F:DNA binding"/>
    <property type="evidence" value="ECO:0007669"/>
    <property type="project" value="TreeGrafter"/>
</dbReference>